<dbReference type="EMBL" id="JABBVZ010000041">
    <property type="protein sequence ID" value="NMP23139.1"/>
    <property type="molecule type" value="Genomic_DNA"/>
</dbReference>
<evidence type="ECO:0000313" key="3">
    <source>
        <dbReference type="EMBL" id="NMP23139.1"/>
    </source>
</evidence>
<reference evidence="3 4" key="1">
    <citation type="submission" date="2020-04" db="EMBL/GenBank/DDBJ databases">
        <authorList>
            <person name="Zhang R."/>
            <person name="Schippers A."/>
        </authorList>
    </citation>
    <scope>NUCLEOTIDE SEQUENCE [LARGE SCALE GENOMIC DNA]</scope>
    <source>
        <strain evidence="3 4">DSM 109850</strain>
    </source>
</reference>
<keyword evidence="4" id="KW-1185">Reference proteome</keyword>
<accession>A0A7Y0L744</accession>
<dbReference type="Pfam" id="PF00795">
    <property type="entry name" value="CN_hydrolase"/>
    <property type="match status" value="1"/>
</dbReference>
<dbReference type="Gene3D" id="3.60.110.10">
    <property type="entry name" value="Carbon-nitrogen hydrolase"/>
    <property type="match status" value="1"/>
</dbReference>
<protein>
    <submittedName>
        <fullName evidence="3">Carbon-nitrogen hydrolase family protein</fullName>
    </submittedName>
</protein>
<comment type="caution">
    <text evidence="3">The sequence shown here is derived from an EMBL/GenBank/DDBJ whole genome shotgun (WGS) entry which is preliminary data.</text>
</comment>
<keyword evidence="3" id="KW-0378">Hydrolase</keyword>
<evidence type="ECO:0000313" key="4">
    <source>
        <dbReference type="Proteomes" id="UP000533476"/>
    </source>
</evidence>
<dbReference type="PROSITE" id="PS50263">
    <property type="entry name" value="CN_HYDROLASE"/>
    <property type="match status" value="1"/>
</dbReference>
<evidence type="ECO:0000259" key="2">
    <source>
        <dbReference type="PROSITE" id="PS50263"/>
    </source>
</evidence>
<name>A0A7Y0L744_9FIRM</name>
<proteinExistence type="inferred from homology"/>
<dbReference type="InterPro" id="IPR003010">
    <property type="entry name" value="C-N_Hydrolase"/>
</dbReference>
<evidence type="ECO:0000256" key="1">
    <source>
        <dbReference type="ARBA" id="ARBA00010613"/>
    </source>
</evidence>
<dbReference type="AlphaFoldDB" id="A0A7Y0L744"/>
<dbReference type="InterPro" id="IPR036526">
    <property type="entry name" value="C-N_Hydrolase_sf"/>
</dbReference>
<comment type="similarity">
    <text evidence="1">Belongs to the carbon-nitrogen hydrolase superfamily. NIT1/NIT2 family.</text>
</comment>
<dbReference type="PANTHER" id="PTHR23088">
    <property type="entry name" value="NITRILASE-RELATED"/>
    <property type="match status" value="1"/>
</dbReference>
<dbReference type="CDD" id="cd07197">
    <property type="entry name" value="nitrilase"/>
    <property type="match status" value="1"/>
</dbReference>
<organism evidence="3 4">
    <name type="scientific">Sulfobacillus harzensis</name>
    <dbReference type="NCBI Taxonomy" id="2729629"/>
    <lineage>
        <taxon>Bacteria</taxon>
        <taxon>Bacillati</taxon>
        <taxon>Bacillota</taxon>
        <taxon>Clostridia</taxon>
        <taxon>Eubacteriales</taxon>
        <taxon>Clostridiales Family XVII. Incertae Sedis</taxon>
        <taxon>Sulfobacillus</taxon>
    </lineage>
</organism>
<sequence>MKVSVVSASFPMTFDVAENLQRMKALVAQCHAHEVVVFPEGALSGYSDDIGFLNDIDQAQVDRGLDVLQELAVASRCHLFVGAIRQDGQGWRNQAFYLSPGGERWTYNKMNLATHERGYFVPGDELPVFTLSLPSSTLAVGVQLCRELRFPGQWRRLAQQGAELFIYMTHAINDELHRPVWRSHLISRAAENQRWVVATNVAHSAQLCPSMIVDPAGLVMKEAVSDAAGILRAEVDMDAVSNWYLNQIVVN</sequence>
<dbReference type="PANTHER" id="PTHR23088:SF27">
    <property type="entry name" value="DEAMINATED GLUTATHIONE AMIDASE"/>
    <property type="match status" value="1"/>
</dbReference>
<dbReference type="SUPFAM" id="SSF56317">
    <property type="entry name" value="Carbon-nitrogen hydrolase"/>
    <property type="match status" value="1"/>
</dbReference>
<feature type="domain" description="CN hydrolase" evidence="2">
    <location>
        <begin position="1"/>
        <end position="237"/>
    </location>
</feature>
<dbReference type="GO" id="GO:0016787">
    <property type="term" value="F:hydrolase activity"/>
    <property type="evidence" value="ECO:0007669"/>
    <property type="project" value="UniProtKB-KW"/>
</dbReference>
<dbReference type="RefSeq" id="WP_169100134.1">
    <property type="nucleotide sequence ID" value="NZ_JABBVZ010000041.1"/>
</dbReference>
<gene>
    <name evidence="3" type="ORF">HIJ39_12390</name>
</gene>
<dbReference type="Proteomes" id="UP000533476">
    <property type="component" value="Unassembled WGS sequence"/>
</dbReference>